<name>A0A7V8USG8_9CORY</name>
<feature type="chain" id="PRO_5030579071" description="Long Rib domain-containing protein" evidence="3">
    <location>
        <begin position="29"/>
        <end position="637"/>
    </location>
</feature>
<evidence type="ECO:0000256" key="3">
    <source>
        <dbReference type="SAM" id="SignalP"/>
    </source>
</evidence>
<dbReference type="InterPro" id="IPR044055">
    <property type="entry name" value="RibLong"/>
</dbReference>
<protein>
    <recommendedName>
        <fullName evidence="4">Long Rib domain-containing protein</fullName>
    </recommendedName>
</protein>
<feature type="compositionally biased region" description="Low complexity" evidence="1">
    <location>
        <begin position="575"/>
        <end position="586"/>
    </location>
</feature>
<feature type="domain" description="Long Rib" evidence="4">
    <location>
        <begin position="442"/>
        <end position="528"/>
    </location>
</feature>
<feature type="compositionally biased region" description="Pro residues" evidence="1">
    <location>
        <begin position="536"/>
        <end position="552"/>
    </location>
</feature>
<keyword evidence="3" id="KW-0732">Signal</keyword>
<evidence type="ECO:0000256" key="1">
    <source>
        <dbReference type="SAM" id="MobiDB-lite"/>
    </source>
</evidence>
<comment type="caution">
    <text evidence="5">The sequence shown here is derived from an EMBL/GenBank/DDBJ whole genome shotgun (WGS) entry which is preliminary data.</text>
</comment>
<keyword evidence="6" id="KW-1185">Reference proteome</keyword>
<proteinExistence type="predicted"/>
<dbReference type="RefSeq" id="WP_181191249.1">
    <property type="nucleotide sequence ID" value="NZ_JABFED010000001.1"/>
</dbReference>
<feature type="domain" description="Long Rib" evidence="4">
    <location>
        <begin position="157"/>
        <end position="220"/>
    </location>
</feature>
<dbReference type="Proteomes" id="UP000577408">
    <property type="component" value="Unassembled WGS sequence"/>
</dbReference>
<feature type="domain" description="Long Rib" evidence="4">
    <location>
        <begin position="244"/>
        <end position="337"/>
    </location>
</feature>
<dbReference type="EMBL" id="JABFED010000001">
    <property type="protein sequence ID" value="MBA1836519.1"/>
    <property type="molecule type" value="Genomic_DNA"/>
</dbReference>
<dbReference type="Pfam" id="PF18957">
    <property type="entry name" value="RibLong"/>
    <property type="match status" value="4"/>
</dbReference>
<feature type="region of interest" description="Disordered" evidence="1">
    <location>
        <begin position="529"/>
        <end position="596"/>
    </location>
</feature>
<reference evidence="5 6" key="1">
    <citation type="submission" date="2020-05" db="EMBL/GenBank/DDBJ databases">
        <title>Descriptions of Corynebacterium xxxx sp. nov., Corynebacterium yyyy sp. nov. and Corynebacterium zzzz sp. nov.</title>
        <authorList>
            <person name="Zhang G."/>
        </authorList>
    </citation>
    <scope>NUCLEOTIDE SEQUENCE [LARGE SCALE GENOMIC DNA]</scope>
    <source>
        <strain evidence="6">zg-913</strain>
    </source>
</reference>
<evidence type="ECO:0000313" key="6">
    <source>
        <dbReference type="Proteomes" id="UP000577408"/>
    </source>
</evidence>
<feature type="domain" description="Long Rib" evidence="4">
    <location>
        <begin position="351"/>
        <end position="426"/>
    </location>
</feature>
<evidence type="ECO:0000256" key="2">
    <source>
        <dbReference type="SAM" id="Phobius"/>
    </source>
</evidence>
<accession>A0A7V8USG8</accession>
<gene>
    <name evidence="5" type="ORF">HMA55_01090</name>
</gene>
<dbReference type="NCBIfam" id="NF038186">
    <property type="entry name" value="YPDG_rpt"/>
    <property type="match status" value="1"/>
</dbReference>
<organism evidence="5 6">
    <name type="scientific">Corynebacterium wankanglinii</name>
    <dbReference type="NCBI Taxonomy" id="2735136"/>
    <lineage>
        <taxon>Bacteria</taxon>
        <taxon>Bacillati</taxon>
        <taxon>Actinomycetota</taxon>
        <taxon>Actinomycetes</taxon>
        <taxon>Mycobacteriales</taxon>
        <taxon>Corynebacteriaceae</taxon>
        <taxon>Corynebacterium</taxon>
    </lineage>
</organism>
<feature type="transmembrane region" description="Helical" evidence="2">
    <location>
        <begin position="600"/>
        <end position="619"/>
    </location>
</feature>
<feature type="signal peptide" evidence="3">
    <location>
        <begin position="1"/>
        <end position="28"/>
    </location>
</feature>
<sequence>MKLQRTAIAIAGTAAMFVGGIVSPHAIAQEATTQMQDPLSTLSWPTARVVPGSTVQIAPNDTFPTNVRLEGEDENIGYRLTTNPRTGIVTIQVSEDVSPGEVARFYVTATDGFRTHDYPVTVQTVTFLGEMAHKHEGYYEPLFTNGTPAIGRLLTSEVELPEGTHFEATAPDELRVNVDADGTLTVEPLKQLPIGWNTEVAVKATFPDGSFYVQGAPVVVVSDETAARIKKSDPFFRSKDEAYAERFQPRWEKVYFAGDEQAVSTFVGHAPKGTTFTLREDLEPFALGVADIKLDPHTGEVTFSPKRPIKQLRDFSIPIQMAYPDGRVGIADAVFSVTTPGKWLSEKADLTYEELEVPTPGPFTSKPTGSWPEGTVFSEPEFKEPGWTTTVDAKTGEVSLTPPERTTPGKTVTVPVTAKFSDGSRRIEMAVFELIMPENPEADSAKITFPDVTVRAGETIEVDPEGLPEGAKLTFGYFDNPGMNMRILPGGRLSMTATESTKIGERLLQLTATFKDGSTKPVFVKITVAATEPDPTETPTPEPTTQPDPTATPEPSQTSTPTLEPTAQPDPAETPKPSQTSTPTPTLEAESDNSGSSTGGIIAIVLGVLAALGGLAFAAKPQLEQMGLWPNLPLPTA</sequence>
<keyword evidence="2" id="KW-0472">Membrane</keyword>
<keyword evidence="2" id="KW-1133">Transmembrane helix</keyword>
<dbReference type="AlphaFoldDB" id="A0A7V8USG8"/>
<feature type="compositionally biased region" description="Polar residues" evidence="1">
    <location>
        <begin position="556"/>
        <end position="565"/>
    </location>
</feature>
<evidence type="ECO:0000313" key="5">
    <source>
        <dbReference type="EMBL" id="MBA1836519.1"/>
    </source>
</evidence>
<evidence type="ECO:0000259" key="4">
    <source>
        <dbReference type="Pfam" id="PF18957"/>
    </source>
</evidence>
<keyword evidence="2" id="KW-0812">Transmembrane</keyword>